<dbReference type="SUPFAM" id="SSF55658">
    <property type="entry name" value="L9 N-domain-like"/>
    <property type="match status" value="1"/>
</dbReference>
<dbReference type="Pfam" id="PF01693">
    <property type="entry name" value="Cauli_VI"/>
    <property type="match status" value="1"/>
</dbReference>
<accession>A0ABU6UL77</accession>
<dbReference type="Proteomes" id="UP001341840">
    <property type="component" value="Unassembled WGS sequence"/>
</dbReference>
<sequence length="222" mass="24308">MEPTFRAFRFFDVTIGKNPGVYDSFEEACSQLVGFPKAEHQGFNSHLLAEGAFTAQIEATQDEKECVEEMQALLGDPKTSPPSSPPYVPTADGRIALLRGEVNLIPVDEVAFFPFPVCIDIEHWLAKICHDTSLPPLAYFRKEVALVTGGVAYQFSVVIPGNPLGVGADATGRCSALESDAKEDAAFYMLQKLLHAIGQHVRDYNYLTASLFRGTTSTFGQR</sequence>
<name>A0ABU6UL77_9FABA</name>
<protein>
    <recommendedName>
        <fullName evidence="1">Ribonuclease H1 N-terminal domain-containing protein</fullName>
    </recommendedName>
</protein>
<gene>
    <name evidence="2" type="ORF">PIB30_051175</name>
</gene>
<evidence type="ECO:0000313" key="3">
    <source>
        <dbReference type="Proteomes" id="UP001341840"/>
    </source>
</evidence>
<proteinExistence type="predicted"/>
<evidence type="ECO:0000313" key="2">
    <source>
        <dbReference type="EMBL" id="MED6160398.1"/>
    </source>
</evidence>
<dbReference type="EMBL" id="JASCZI010121188">
    <property type="protein sequence ID" value="MED6160398.1"/>
    <property type="molecule type" value="Genomic_DNA"/>
</dbReference>
<dbReference type="InterPro" id="IPR009027">
    <property type="entry name" value="Ribosomal_bL9/RNase_H1_N"/>
</dbReference>
<organism evidence="2 3">
    <name type="scientific">Stylosanthes scabra</name>
    <dbReference type="NCBI Taxonomy" id="79078"/>
    <lineage>
        <taxon>Eukaryota</taxon>
        <taxon>Viridiplantae</taxon>
        <taxon>Streptophyta</taxon>
        <taxon>Embryophyta</taxon>
        <taxon>Tracheophyta</taxon>
        <taxon>Spermatophyta</taxon>
        <taxon>Magnoliopsida</taxon>
        <taxon>eudicotyledons</taxon>
        <taxon>Gunneridae</taxon>
        <taxon>Pentapetalae</taxon>
        <taxon>rosids</taxon>
        <taxon>fabids</taxon>
        <taxon>Fabales</taxon>
        <taxon>Fabaceae</taxon>
        <taxon>Papilionoideae</taxon>
        <taxon>50 kb inversion clade</taxon>
        <taxon>dalbergioids sensu lato</taxon>
        <taxon>Dalbergieae</taxon>
        <taxon>Pterocarpus clade</taxon>
        <taxon>Stylosanthes</taxon>
    </lineage>
</organism>
<comment type="caution">
    <text evidence="2">The sequence shown here is derived from an EMBL/GenBank/DDBJ whole genome shotgun (WGS) entry which is preliminary data.</text>
</comment>
<reference evidence="2 3" key="1">
    <citation type="journal article" date="2023" name="Plants (Basel)">
        <title>Bridging the Gap: Combining Genomics and Transcriptomics Approaches to Understand Stylosanthes scabra, an Orphan Legume from the Brazilian Caatinga.</title>
        <authorList>
            <person name="Ferreira-Neto J.R.C."/>
            <person name="da Silva M.D."/>
            <person name="Binneck E."/>
            <person name="de Melo N.F."/>
            <person name="da Silva R.H."/>
            <person name="de Melo A.L.T.M."/>
            <person name="Pandolfi V."/>
            <person name="Bustamante F.O."/>
            <person name="Brasileiro-Vidal A.C."/>
            <person name="Benko-Iseppon A.M."/>
        </authorList>
    </citation>
    <scope>NUCLEOTIDE SEQUENCE [LARGE SCALE GENOMIC DNA]</scope>
    <source>
        <tissue evidence="2">Leaves</tissue>
    </source>
</reference>
<dbReference type="InterPro" id="IPR037056">
    <property type="entry name" value="RNase_H1_N_sf"/>
</dbReference>
<dbReference type="InterPro" id="IPR011320">
    <property type="entry name" value="RNase_H1_N"/>
</dbReference>
<evidence type="ECO:0000259" key="1">
    <source>
        <dbReference type="Pfam" id="PF01693"/>
    </source>
</evidence>
<feature type="domain" description="Ribonuclease H1 N-terminal" evidence="1">
    <location>
        <begin position="10"/>
        <end position="50"/>
    </location>
</feature>
<keyword evidence="3" id="KW-1185">Reference proteome</keyword>
<dbReference type="Gene3D" id="3.40.970.10">
    <property type="entry name" value="Ribonuclease H1, N-terminal domain"/>
    <property type="match status" value="1"/>
</dbReference>